<dbReference type="RefSeq" id="WP_174881179.1">
    <property type="nucleotide sequence ID" value="NZ_CADEPK010000322.1"/>
</dbReference>
<evidence type="ECO:0008006" key="3">
    <source>
        <dbReference type="Google" id="ProtNLM"/>
    </source>
</evidence>
<dbReference type="EMBL" id="JAUSTZ010000003">
    <property type="protein sequence ID" value="MDQ0225499.1"/>
    <property type="molecule type" value="Genomic_DNA"/>
</dbReference>
<evidence type="ECO:0000313" key="2">
    <source>
        <dbReference type="Proteomes" id="UP001232245"/>
    </source>
</evidence>
<dbReference type="Pfam" id="PF11256">
    <property type="entry name" value="SAV0927-like"/>
    <property type="match status" value="1"/>
</dbReference>
<reference evidence="1 2" key="1">
    <citation type="submission" date="2023-07" db="EMBL/GenBank/DDBJ databases">
        <title>Genomic Encyclopedia of Type Strains, Phase IV (KMG-IV): sequencing the most valuable type-strain genomes for metagenomic binning, comparative biology and taxonomic classification.</title>
        <authorList>
            <person name="Goeker M."/>
        </authorList>
    </citation>
    <scope>NUCLEOTIDE SEQUENCE [LARGE SCALE GENOMIC DNA]</scope>
    <source>
        <strain evidence="1 2">DSM 17723</strain>
    </source>
</reference>
<comment type="caution">
    <text evidence="1">The sequence shown here is derived from an EMBL/GenBank/DDBJ whole genome shotgun (WGS) entry which is preliminary data.</text>
</comment>
<name>A0ABT9Z0K0_9BACI</name>
<organism evidence="1 2">
    <name type="scientific">Metabacillus niabensis</name>
    <dbReference type="NCBI Taxonomy" id="324854"/>
    <lineage>
        <taxon>Bacteria</taxon>
        <taxon>Bacillati</taxon>
        <taxon>Bacillota</taxon>
        <taxon>Bacilli</taxon>
        <taxon>Bacillales</taxon>
        <taxon>Bacillaceae</taxon>
        <taxon>Metabacillus</taxon>
    </lineage>
</organism>
<gene>
    <name evidence="1" type="ORF">J2S02_001843</name>
</gene>
<proteinExistence type="predicted"/>
<evidence type="ECO:0000313" key="1">
    <source>
        <dbReference type="EMBL" id="MDQ0225499.1"/>
    </source>
</evidence>
<protein>
    <recommendedName>
        <fullName evidence="3">Cytosolic protein</fullName>
    </recommendedName>
</protein>
<keyword evidence="2" id="KW-1185">Reference proteome</keyword>
<dbReference type="Proteomes" id="UP001232245">
    <property type="component" value="Unassembled WGS sequence"/>
</dbReference>
<accession>A0ABT9Z0K0</accession>
<dbReference type="InterPro" id="IPR021415">
    <property type="entry name" value="SAV0927-like"/>
</dbReference>
<sequence>MSDRFYLYDESVETNIRYVSFMGNNQRFDLAIIQTDRFFGKQIVLDIQSNRFAIIGTDDLEEPGYVEYAFKLTEEDATELRSFLSEVI</sequence>